<accession>A0A6H2A644</accession>
<evidence type="ECO:0000313" key="1">
    <source>
        <dbReference type="EMBL" id="QJA55202.1"/>
    </source>
</evidence>
<proteinExistence type="predicted"/>
<organism evidence="1">
    <name type="scientific">viral metagenome</name>
    <dbReference type="NCBI Taxonomy" id="1070528"/>
    <lineage>
        <taxon>unclassified sequences</taxon>
        <taxon>metagenomes</taxon>
        <taxon>organismal metagenomes</taxon>
    </lineage>
</organism>
<protein>
    <submittedName>
        <fullName evidence="1">Uncharacterized protein</fullName>
    </submittedName>
</protein>
<name>A0A6H2A644_9ZZZZ</name>
<dbReference type="EMBL" id="MT144577">
    <property type="protein sequence ID" value="QJA55202.1"/>
    <property type="molecule type" value="Genomic_DNA"/>
</dbReference>
<reference evidence="1" key="1">
    <citation type="submission" date="2020-03" db="EMBL/GenBank/DDBJ databases">
        <title>The deep terrestrial virosphere.</title>
        <authorList>
            <person name="Holmfeldt K."/>
            <person name="Nilsson E."/>
            <person name="Simone D."/>
            <person name="Lopez-Fernandez M."/>
            <person name="Wu X."/>
            <person name="de Brujin I."/>
            <person name="Lundin D."/>
            <person name="Andersson A."/>
            <person name="Bertilsson S."/>
            <person name="Dopson M."/>
        </authorList>
    </citation>
    <scope>NUCLEOTIDE SEQUENCE</scope>
    <source>
        <strain evidence="1">TM448A07712</strain>
    </source>
</reference>
<sequence length="76" mass="8817">MTLFRIIDISLETWPITATLLQDLLNGHFEDMGFDGIKFHIEEVTEDHWFCPRCMSLYAGELPDKCKDCGTPRPKE</sequence>
<gene>
    <name evidence="1" type="ORF">TM448A07712_0002</name>
</gene>
<dbReference type="AlphaFoldDB" id="A0A6H2A644"/>